<gene>
    <name evidence="3" type="ORF">AN695_0214830</name>
</gene>
<dbReference type="AlphaFoldDB" id="A0A2F0PP81"/>
<keyword evidence="2" id="KW-1133">Transmembrane helix</keyword>
<sequence>MRSSARCRVLPPAPRSNPPPAAAPAPHPADCSSARMRQWLIGAYPASEILDNAYVMELYDVRALETRAEVTKSLFDTYTRMAYTRYEREQLIINGIGLAIVTFVAQYQARLVFSVPLRPALARIYDSLLKKHAHCVHYLYNQELVEEGLHVIEIPPVNGRIPPNSYEHKGTAPKRNASLPRRMG</sequence>
<feature type="region of interest" description="Disordered" evidence="1">
    <location>
        <begin position="1"/>
        <end position="29"/>
    </location>
</feature>
<dbReference type="EMBL" id="LJEX02000091">
    <property type="protein sequence ID" value="OCO85901.1"/>
    <property type="molecule type" value="Genomic_DNA"/>
</dbReference>
<keyword evidence="2" id="KW-0472">Membrane</keyword>
<accession>A0A2F0PP81</accession>
<dbReference type="Proteomes" id="UP000050489">
    <property type="component" value="Unassembled WGS sequence"/>
</dbReference>
<evidence type="ECO:0000256" key="2">
    <source>
        <dbReference type="SAM" id="Phobius"/>
    </source>
</evidence>
<name>A0A2F0PP81_SERMA</name>
<feature type="compositionally biased region" description="Pro residues" evidence="1">
    <location>
        <begin position="11"/>
        <end position="27"/>
    </location>
</feature>
<protein>
    <submittedName>
        <fullName evidence="3">Uncharacterized protein</fullName>
    </submittedName>
</protein>
<keyword evidence="2" id="KW-0812">Transmembrane</keyword>
<feature type="transmembrane region" description="Helical" evidence="2">
    <location>
        <begin position="91"/>
        <end position="109"/>
    </location>
</feature>
<evidence type="ECO:0000313" key="4">
    <source>
        <dbReference type="Proteomes" id="UP000050489"/>
    </source>
</evidence>
<proteinExistence type="predicted"/>
<evidence type="ECO:0000313" key="3">
    <source>
        <dbReference type="EMBL" id="OCO85901.1"/>
    </source>
</evidence>
<evidence type="ECO:0000256" key="1">
    <source>
        <dbReference type="SAM" id="MobiDB-lite"/>
    </source>
</evidence>
<feature type="region of interest" description="Disordered" evidence="1">
    <location>
        <begin position="162"/>
        <end position="184"/>
    </location>
</feature>
<reference evidence="4" key="1">
    <citation type="submission" date="2016-04" db="EMBL/GenBank/DDBJ databases">
        <authorList>
            <person name="Osei Sekyere J."/>
            <person name="Sivertsen A."/>
            <person name="Pedersen A.T."/>
            <person name="Sundsfjord A."/>
        </authorList>
    </citation>
    <scope>NUCLEOTIDE SEQUENCE [LARGE SCALE GENOMIC DNA]</scope>
    <source>
        <strain evidence="4">945174350</strain>
    </source>
</reference>
<organism evidence="3 4">
    <name type="scientific">Serratia marcescens</name>
    <dbReference type="NCBI Taxonomy" id="615"/>
    <lineage>
        <taxon>Bacteria</taxon>
        <taxon>Pseudomonadati</taxon>
        <taxon>Pseudomonadota</taxon>
        <taxon>Gammaproteobacteria</taxon>
        <taxon>Enterobacterales</taxon>
        <taxon>Yersiniaceae</taxon>
        <taxon>Serratia</taxon>
    </lineage>
</organism>
<comment type="caution">
    <text evidence="3">The sequence shown here is derived from an EMBL/GenBank/DDBJ whole genome shotgun (WGS) entry which is preliminary data.</text>
</comment>